<dbReference type="Proteomes" id="UP000799438">
    <property type="component" value="Unassembled WGS sequence"/>
</dbReference>
<dbReference type="RefSeq" id="XP_033398962.1">
    <property type="nucleotide sequence ID" value="XM_033536722.1"/>
</dbReference>
<dbReference type="InterPro" id="IPR006680">
    <property type="entry name" value="Amidohydro-rel"/>
</dbReference>
<feature type="binding site" evidence="10">
    <location>
        <position position="224"/>
    </location>
    <ligand>
        <name>Zn(2+)</name>
        <dbReference type="ChEBI" id="CHEBI:29105"/>
    </ligand>
</feature>
<dbReference type="GeneID" id="54294218"/>
<comment type="cofactor">
    <cofactor evidence="10">
        <name>a divalent metal cation</name>
        <dbReference type="ChEBI" id="CHEBI:60240"/>
    </cofactor>
    <text evidence="10">Binds 1 divalent metal cation per subunit.</text>
</comment>
<accession>A0A6A6BGG1</accession>
<dbReference type="GO" id="GO:0008448">
    <property type="term" value="F:N-acetylglucosamine-6-phosphate deacetylase activity"/>
    <property type="evidence" value="ECO:0007669"/>
    <property type="project" value="UniProtKB-UniRule"/>
</dbReference>
<feature type="binding site" evidence="9">
    <location>
        <position position="235"/>
    </location>
    <ligand>
        <name>substrate</name>
    </ligand>
</feature>
<dbReference type="SUPFAM" id="SSF51338">
    <property type="entry name" value="Composite domain of metallo-dependent hydrolases"/>
    <property type="match status" value="1"/>
</dbReference>
<feature type="binding site" evidence="10">
    <location>
        <position position="134"/>
    </location>
    <ligand>
        <name>Zn(2+)</name>
        <dbReference type="ChEBI" id="CHEBI:29105"/>
    </ligand>
</feature>
<evidence type="ECO:0000256" key="5">
    <source>
        <dbReference type="ARBA" id="ARBA00023277"/>
    </source>
</evidence>
<comment type="similarity">
    <text evidence="1 7">Belongs to the metallo-dependent hydrolases superfamily. NagA family.</text>
</comment>
<evidence type="ECO:0000256" key="8">
    <source>
        <dbReference type="PIRSR" id="PIRSR038994-1"/>
    </source>
</evidence>
<evidence type="ECO:0000256" key="2">
    <source>
        <dbReference type="ARBA" id="ARBA00011899"/>
    </source>
</evidence>
<dbReference type="PANTHER" id="PTHR11113">
    <property type="entry name" value="N-ACETYLGLUCOSAMINE-6-PHOSPHATE DEACETYLASE"/>
    <property type="match status" value="1"/>
</dbReference>
<dbReference type="Gene3D" id="2.30.40.10">
    <property type="entry name" value="Urease, subunit C, domain 1"/>
    <property type="match status" value="1"/>
</dbReference>
<comment type="catalytic activity">
    <reaction evidence="6 7">
        <text>N-acetyl-D-glucosamine 6-phosphate + H2O = D-glucosamine 6-phosphate + acetate</text>
        <dbReference type="Rhea" id="RHEA:22936"/>
        <dbReference type="ChEBI" id="CHEBI:15377"/>
        <dbReference type="ChEBI" id="CHEBI:30089"/>
        <dbReference type="ChEBI" id="CHEBI:57513"/>
        <dbReference type="ChEBI" id="CHEBI:58725"/>
        <dbReference type="EC" id="3.5.1.25"/>
    </reaction>
</comment>
<evidence type="ECO:0000256" key="9">
    <source>
        <dbReference type="PIRSR" id="PIRSR038994-2"/>
    </source>
</evidence>
<dbReference type="EC" id="3.5.1.25" evidence="2 7"/>
<keyword evidence="4 7" id="KW-0378">Hydrolase</keyword>
<name>A0A6A6BGG1_9PEZI</name>
<evidence type="ECO:0000256" key="4">
    <source>
        <dbReference type="ARBA" id="ARBA00022801"/>
    </source>
</evidence>
<dbReference type="GO" id="GO:0046872">
    <property type="term" value="F:metal ion binding"/>
    <property type="evidence" value="ECO:0007669"/>
    <property type="project" value="UniProtKB-KW"/>
</dbReference>
<feature type="binding site" evidence="9">
    <location>
        <position position="145"/>
    </location>
    <ligand>
        <name>substrate</name>
    </ligand>
</feature>
<evidence type="ECO:0000256" key="7">
    <source>
        <dbReference type="PIRNR" id="PIRNR038994"/>
    </source>
</evidence>
<proteinExistence type="inferred from homology"/>
<evidence type="ECO:0000256" key="6">
    <source>
        <dbReference type="ARBA" id="ARBA00047647"/>
    </source>
</evidence>
<dbReference type="EMBL" id="ML995482">
    <property type="protein sequence ID" value="KAF2143250.1"/>
    <property type="molecule type" value="Genomic_DNA"/>
</dbReference>
<evidence type="ECO:0000256" key="3">
    <source>
        <dbReference type="ARBA" id="ARBA00018029"/>
    </source>
</evidence>
<dbReference type="SUPFAM" id="SSF51556">
    <property type="entry name" value="Metallo-dependent hydrolases"/>
    <property type="match status" value="1"/>
</dbReference>
<dbReference type="PANTHER" id="PTHR11113:SF4">
    <property type="entry name" value="N-ACETYLGLUCOSAMINE-6-PHOSPHATE DEACETYLASE"/>
    <property type="match status" value="1"/>
</dbReference>
<keyword evidence="10" id="KW-0479">Metal-binding</keyword>
<dbReference type="InterPro" id="IPR003764">
    <property type="entry name" value="GlcNAc_6-P_deAcase"/>
</dbReference>
<keyword evidence="5 7" id="KW-0119">Carbohydrate metabolism</keyword>
<evidence type="ECO:0000256" key="1">
    <source>
        <dbReference type="ARBA" id="ARBA00010716"/>
    </source>
</evidence>
<dbReference type="Gene3D" id="3.20.20.140">
    <property type="entry name" value="Metal-dependent hydrolases"/>
    <property type="match status" value="1"/>
</dbReference>
<dbReference type="AlphaFoldDB" id="A0A6A6BGG1"/>
<feature type="active site" description="Proton donor/acceptor" evidence="8">
    <location>
        <position position="288"/>
    </location>
</feature>
<feature type="binding site" evidence="9">
    <location>
        <begin position="227"/>
        <end position="228"/>
    </location>
    <ligand>
        <name>substrate</name>
    </ligand>
</feature>
<organism evidence="12 13">
    <name type="scientific">Aplosporella prunicola CBS 121167</name>
    <dbReference type="NCBI Taxonomy" id="1176127"/>
    <lineage>
        <taxon>Eukaryota</taxon>
        <taxon>Fungi</taxon>
        <taxon>Dikarya</taxon>
        <taxon>Ascomycota</taxon>
        <taxon>Pezizomycotina</taxon>
        <taxon>Dothideomycetes</taxon>
        <taxon>Dothideomycetes incertae sedis</taxon>
        <taxon>Botryosphaeriales</taxon>
        <taxon>Aplosporellaceae</taxon>
        <taxon>Aplosporella</taxon>
    </lineage>
</organism>
<evidence type="ECO:0000313" key="12">
    <source>
        <dbReference type="EMBL" id="KAF2143250.1"/>
    </source>
</evidence>
<protein>
    <recommendedName>
        <fullName evidence="3 7">N-acetylglucosamine-6-phosphate deacetylase</fullName>
        <ecNumber evidence="2 7">3.5.1.25</ecNumber>
    </recommendedName>
</protein>
<reference evidence="12" key="1">
    <citation type="journal article" date="2020" name="Stud. Mycol.">
        <title>101 Dothideomycetes genomes: a test case for predicting lifestyles and emergence of pathogens.</title>
        <authorList>
            <person name="Haridas S."/>
            <person name="Albert R."/>
            <person name="Binder M."/>
            <person name="Bloem J."/>
            <person name="Labutti K."/>
            <person name="Salamov A."/>
            <person name="Andreopoulos B."/>
            <person name="Baker S."/>
            <person name="Barry K."/>
            <person name="Bills G."/>
            <person name="Bluhm B."/>
            <person name="Cannon C."/>
            <person name="Castanera R."/>
            <person name="Culley D."/>
            <person name="Daum C."/>
            <person name="Ezra D."/>
            <person name="Gonzalez J."/>
            <person name="Henrissat B."/>
            <person name="Kuo A."/>
            <person name="Liang C."/>
            <person name="Lipzen A."/>
            <person name="Lutzoni F."/>
            <person name="Magnuson J."/>
            <person name="Mondo S."/>
            <person name="Nolan M."/>
            <person name="Ohm R."/>
            <person name="Pangilinan J."/>
            <person name="Park H.-J."/>
            <person name="Ramirez L."/>
            <person name="Alfaro M."/>
            <person name="Sun H."/>
            <person name="Tritt A."/>
            <person name="Yoshinaga Y."/>
            <person name="Zwiers L.-H."/>
            <person name="Turgeon B."/>
            <person name="Goodwin S."/>
            <person name="Spatafora J."/>
            <person name="Crous P."/>
            <person name="Grigoriev I."/>
        </authorList>
    </citation>
    <scope>NUCLEOTIDE SEQUENCE</scope>
    <source>
        <strain evidence="12">CBS 121167</strain>
    </source>
</reference>
<dbReference type="PIRSF" id="PIRSF038994">
    <property type="entry name" value="NagA"/>
    <property type="match status" value="1"/>
</dbReference>
<evidence type="ECO:0000256" key="10">
    <source>
        <dbReference type="PIRSR" id="PIRSR038994-3"/>
    </source>
</evidence>
<dbReference type="OrthoDB" id="10264777at2759"/>
<dbReference type="InterPro" id="IPR011059">
    <property type="entry name" value="Metal-dep_hydrolase_composite"/>
</dbReference>
<feature type="binding site" evidence="9">
    <location>
        <position position="266"/>
    </location>
    <ligand>
        <name>substrate</name>
    </ligand>
</feature>
<feature type="binding site" evidence="10">
    <location>
        <position position="203"/>
    </location>
    <ligand>
        <name>Zn(2+)</name>
        <dbReference type="ChEBI" id="CHEBI:29105"/>
    </ligand>
</feature>
<evidence type="ECO:0000313" key="13">
    <source>
        <dbReference type="Proteomes" id="UP000799438"/>
    </source>
</evidence>
<sequence>MGDNQFTTFTNCRYCLDGALVDDHLVISEETGKIIKRTGYIGGEIVDLEGNIIAPGLLELHTNGVNGFHFTHFENNHQYELKLKETAEFYVTQGVTGFWATLPTVPPETFQKILPSLAPHAFPSAATLLGAHVEGPYLSPHKPGAHTHTLFHTPASASDPLAIYGPALSNRTIKLCTLAPELEASTALIRALTAHGVVVSLGHSVASYSTGLAALAAGATGLTHTLNAMAPLESRAPGLAGLLALPDDPTAAVPAPYYSLIADGQHLAPATLALLYRAAPHRALLVSDSIELAGPSLPAGTYPGHAQIPHPQVKITHDATGALLPTPKAVLEGAETLVGGCAMLRECVRNVAAWSGSGIAGAVAAATENVAKFMGVEGAVGSLREGRRADLCVLNEEGEVLQTWVAGRKVWEREGGLY</sequence>
<gene>
    <name evidence="12" type="ORF">K452DRAFT_224955</name>
</gene>
<feature type="domain" description="Amidohydrolase-related" evidence="11">
    <location>
        <begin position="362"/>
        <end position="410"/>
    </location>
</feature>
<feature type="binding site" evidence="9">
    <location>
        <begin position="337"/>
        <end position="339"/>
    </location>
    <ligand>
        <name>substrate</name>
    </ligand>
</feature>
<dbReference type="Pfam" id="PF01979">
    <property type="entry name" value="Amidohydro_1"/>
    <property type="match status" value="1"/>
</dbReference>
<evidence type="ECO:0000259" key="11">
    <source>
        <dbReference type="Pfam" id="PF01979"/>
    </source>
</evidence>
<keyword evidence="13" id="KW-1185">Reference proteome</keyword>
<dbReference type="GO" id="GO:0006046">
    <property type="term" value="P:N-acetylglucosamine catabolic process"/>
    <property type="evidence" value="ECO:0007669"/>
    <property type="project" value="TreeGrafter"/>
</dbReference>
<dbReference type="InterPro" id="IPR032466">
    <property type="entry name" value="Metal_Hydrolase"/>
</dbReference>